<proteinExistence type="predicted"/>
<dbReference type="EMBL" id="LCLM01000053">
    <property type="protein sequence ID" value="KKU15800.1"/>
    <property type="molecule type" value="Genomic_DNA"/>
</dbReference>
<feature type="transmembrane region" description="Helical" evidence="1">
    <location>
        <begin position="93"/>
        <end position="119"/>
    </location>
</feature>
<gene>
    <name evidence="2" type="ORF">UX25_C0053G0006</name>
</gene>
<evidence type="ECO:0000313" key="2">
    <source>
        <dbReference type="EMBL" id="KKU15800.1"/>
    </source>
</evidence>
<name>A0A0G1R4K8_9BACT</name>
<dbReference type="AlphaFoldDB" id="A0A0G1R4K8"/>
<accession>A0A0G1R4K8</accession>
<feature type="transmembrane region" description="Helical" evidence="1">
    <location>
        <begin position="7"/>
        <end position="27"/>
    </location>
</feature>
<evidence type="ECO:0000256" key="1">
    <source>
        <dbReference type="SAM" id="Phobius"/>
    </source>
</evidence>
<comment type="caution">
    <text evidence="2">The sequence shown here is derived from an EMBL/GenBank/DDBJ whole genome shotgun (WGS) entry which is preliminary data.</text>
</comment>
<keyword evidence="1" id="KW-1133">Transmembrane helix</keyword>
<feature type="non-terminal residue" evidence="2">
    <location>
        <position position="121"/>
    </location>
</feature>
<keyword evidence="1" id="KW-0812">Transmembrane</keyword>
<reference evidence="2 3" key="1">
    <citation type="journal article" date="2015" name="Nature">
        <title>rRNA introns, odd ribosomes, and small enigmatic genomes across a large radiation of phyla.</title>
        <authorList>
            <person name="Brown C.T."/>
            <person name="Hug L.A."/>
            <person name="Thomas B.C."/>
            <person name="Sharon I."/>
            <person name="Castelle C.J."/>
            <person name="Singh A."/>
            <person name="Wilkins M.J."/>
            <person name="Williams K.H."/>
            <person name="Banfield J.F."/>
        </authorList>
    </citation>
    <scope>NUCLEOTIDE SEQUENCE [LARGE SCALE GENOMIC DNA]</scope>
</reference>
<protein>
    <submittedName>
        <fullName evidence="2">Uncharacterized protein</fullName>
    </submittedName>
</protein>
<organism evidence="2 3">
    <name type="scientific">Candidatus Woesebacteria bacterium GW2011_GWC2_45_9</name>
    <dbReference type="NCBI Taxonomy" id="1618589"/>
    <lineage>
        <taxon>Bacteria</taxon>
        <taxon>Candidatus Woeseibacteriota</taxon>
    </lineage>
</organism>
<dbReference type="Proteomes" id="UP000034922">
    <property type="component" value="Unassembled WGS sequence"/>
</dbReference>
<sequence>MAKVKRFFLVLLLSLVPTLLIWIPFVVKLKSFWGIPLPQDGMAVVVANYDGPLFLVVAKTLYNLEQIALNYSFPLPLEYYAAHFPLFPLLIRLFSFILGYPYSMLFVTLVSSFLALYFFNR</sequence>
<dbReference type="STRING" id="1618589.UX25_C0053G0006"/>
<evidence type="ECO:0000313" key="3">
    <source>
        <dbReference type="Proteomes" id="UP000034922"/>
    </source>
</evidence>
<keyword evidence="1" id="KW-0472">Membrane</keyword>